<organism evidence="1 2">
    <name type="scientific">Anthostomella pinea</name>
    <dbReference type="NCBI Taxonomy" id="933095"/>
    <lineage>
        <taxon>Eukaryota</taxon>
        <taxon>Fungi</taxon>
        <taxon>Dikarya</taxon>
        <taxon>Ascomycota</taxon>
        <taxon>Pezizomycotina</taxon>
        <taxon>Sordariomycetes</taxon>
        <taxon>Xylariomycetidae</taxon>
        <taxon>Xylariales</taxon>
        <taxon>Xylariaceae</taxon>
        <taxon>Anthostomella</taxon>
    </lineage>
</organism>
<keyword evidence="2" id="KW-1185">Reference proteome</keyword>
<protein>
    <submittedName>
        <fullName evidence="1">Uu.00g075440.m01.CDS01</fullName>
    </submittedName>
</protein>
<evidence type="ECO:0000313" key="2">
    <source>
        <dbReference type="Proteomes" id="UP001295740"/>
    </source>
</evidence>
<dbReference type="Proteomes" id="UP001295740">
    <property type="component" value="Unassembled WGS sequence"/>
</dbReference>
<name>A0AAI8VVN9_9PEZI</name>
<comment type="caution">
    <text evidence="1">The sequence shown here is derived from an EMBL/GenBank/DDBJ whole genome shotgun (WGS) entry which is preliminary data.</text>
</comment>
<evidence type="ECO:0000313" key="1">
    <source>
        <dbReference type="EMBL" id="CAJ2511919.1"/>
    </source>
</evidence>
<sequence>MFDSRRIPCDLLGQNDISNAVWFEDAIRSYGVPTVLFDLHLVVPDIDEAAAVLRANDWTPEPPSMYSFLARTPASMFHRLLAPATGEEYDPDAWPPVPPGEEPPIARVAAVLFPAARWGVAAETLEQAVENDFVPHLPALTNALIGSYLDCPEDPNGGKVQSYLSCQLGYLYDYVPQLKEKTFTEELAFEHRQFHLDCLSKMRLWTIPFVTHERRIRKAIREGGYELRECSADTEETRYLFEDPLAQLHMERMAHSSDSWAMGE</sequence>
<proteinExistence type="predicted"/>
<dbReference type="AlphaFoldDB" id="A0AAI8VVN9"/>
<reference evidence="1" key="1">
    <citation type="submission" date="2023-10" db="EMBL/GenBank/DDBJ databases">
        <authorList>
            <person name="Hackl T."/>
        </authorList>
    </citation>
    <scope>NUCLEOTIDE SEQUENCE</scope>
</reference>
<accession>A0AAI8VVN9</accession>
<dbReference type="EMBL" id="CAUWAG010000018">
    <property type="protein sequence ID" value="CAJ2511919.1"/>
    <property type="molecule type" value="Genomic_DNA"/>
</dbReference>
<gene>
    <name evidence="1" type="ORF">KHLLAP_LOCUS12387</name>
</gene>